<dbReference type="InterPro" id="IPR039794">
    <property type="entry name" value="Gtb1-like"/>
</dbReference>
<name>A0A9Q0YHW0_HOLLE</name>
<dbReference type="AlphaFoldDB" id="A0A9Q0YHW0"/>
<evidence type="ECO:0000259" key="6">
    <source>
        <dbReference type="PROSITE" id="PS51914"/>
    </source>
</evidence>
<feature type="domain" description="MRH" evidence="6">
    <location>
        <begin position="212"/>
        <end position="311"/>
    </location>
</feature>
<keyword evidence="2" id="KW-0732">Signal</keyword>
<proteinExistence type="predicted"/>
<dbReference type="OrthoDB" id="28322at2759"/>
<protein>
    <recommendedName>
        <fullName evidence="1">Glucosidase 2 subunit beta</fullName>
    </recommendedName>
</protein>
<accession>A0A9Q0YHW0</accession>
<dbReference type="EMBL" id="JAIZAY010000022">
    <property type="protein sequence ID" value="KAJ8020532.1"/>
    <property type="molecule type" value="Genomic_DNA"/>
</dbReference>
<organism evidence="7 8">
    <name type="scientific">Holothuria leucospilota</name>
    <name type="common">Black long sea cucumber</name>
    <name type="synonym">Mertensiothuria leucospilota</name>
    <dbReference type="NCBI Taxonomy" id="206669"/>
    <lineage>
        <taxon>Eukaryota</taxon>
        <taxon>Metazoa</taxon>
        <taxon>Echinodermata</taxon>
        <taxon>Eleutherozoa</taxon>
        <taxon>Echinozoa</taxon>
        <taxon>Holothuroidea</taxon>
        <taxon>Aspidochirotacea</taxon>
        <taxon>Aspidochirotida</taxon>
        <taxon>Holothuriidae</taxon>
        <taxon>Holothuria</taxon>
    </lineage>
</organism>
<dbReference type="PROSITE" id="PS51914">
    <property type="entry name" value="MRH"/>
    <property type="match status" value="1"/>
</dbReference>
<evidence type="ECO:0000256" key="2">
    <source>
        <dbReference type="ARBA" id="ARBA00022729"/>
    </source>
</evidence>
<keyword evidence="5" id="KW-1133">Transmembrane helix</keyword>
<dbReference type="PANTHER" id="PTHR12630">
    <property type="entry name" value="N-LINKED OLIGOSACCHARIDE PROCESSING"/>
    <property type="match status" value="1"/>
</dbReference>
<comment type="caution">
    <text evidence="7">The sequence shown here is derived from an EMBL/GenBank/DDBJ whole genome shotgun (WGS) entry which is preliminary data.</text>
</comment>
<dbReference type="InterPro" id="IPR044865">
    <property type="entry name" value="MRH_dom"/>
</dbReference>
<dbReference type="InterPro" id="IPR028146">
    <property type="entry name" value="PRKCSH_N"/>
</dbReference>
<dbReference type="InterPro" id="IPR036055">
    <property type="entry name" value="LDL_receptor-like_sf"/>
</dbReference>
<dbReference type="PANTHER" id="PTHR12630:SF1">
    <property type="entry name" value="GLUCOSIDASE 2 SUBUNIT BETA"/>
    <property type="match status" value="1"/>
</dbReference>
<sequence length="311" mass="35850">MRRLMFPQRKFYRYFFSVVILLGICALLQIVSINFLNFSNRNSQSLYRKTSVAERTRGVREEERHFYILNNENTFRCRDGSNVIRLNQVNDDYCDCQQDGSDEPGTEACPNGRFFCLPEDMYMPSSRVNDGICDCCDGSDEWRAKVLSPMGNARDAPCTDTCREIQDVLEKKRRVKRDGQRAKEEYLEAGKPYIGLNDGLYGRQGEFYLLSQECFYYKKEKLRYTLCPFKENMQESGGNSFLIGAGGRWSTDPRTGENILVMNGGERSRCPQGKKRQTRIKFVCGLKNEILSLSENELCIYTFQLSTPAAC</sequence>
<dbReference type="SUPFAM" id="SSF50911">
    <property type="entry name" value="Mannose 6-phosphate receptor domain"/>
    <property type="match status" value="1"/>
</dbReference>
<reference evidence="7" key="1">
    <citation type="submission" date="2021-10" db="EMBL/GenBank/DDBJ databases">
        <title>Tropical sea cucumber genome reveals ecological adaptation and Cuvierian tubules defense mechanism.</title>
        <authorList>
            <person name="Chen T."/>
        </authorList>
    </citation>
    <scope>NUCLEOTIDE SEQUENCE</scope>
    <source>
        <strain evidence="7">Nanhai2018</strain>
        <tissue evidence="7">Muscle</tissue>
    </source>
</reference>
<keyword evidence="4" id="KW-1015">Disulfide bond</keyword>
<keyword evidence="5" id="KW-0812">Transmembrane</keyword>
<dbReference type="GO" id="GO:0017177">
    <property type="term" value="C:glucosidase II complex"/>
    <property type="evidence" value="ECO:0007669"/>
    <property type="project" value="TreeGrafter"/>
</dbReference>
<dbReference type="InterPro" id="IPR036607">
    <property type="entry name" value="PRKCSH"/>
</dbReference>
<evidence type="ECO:0000256" key="4">
    <source>
        <dbReference type="ARBA" id="ARBA00023157"/>
    </source>
</evidence>
<dbReference type="SUPFAM" id="SSF57424">
    <property type="entry name" value="LDL receptor-like module"/>
    <property type="match status" value="1"/>
</dbReference>
<keyword evidence="8" id="KW-1185">Reference proteome</keyword>
<dbReference type="GO" id="GO:0006491">
    <property type="term" value="P:N-glycan processing"/>
    <property type="evidence" value="ECO:0007669"/>
    <property type="project" value="TreeGrafter"/>
</dbReference>
<evidence type="ECO:0000313" key="7">
    <source>
        <dbReference type="EMBL" id="KAJ8020532.1"/>
    </source>
</evidence>
<keyword evidence="3" id="KW-0256">Endoplasmic reticulum</keyword>
<dbReference type="Gene3D" id="2.70.130.10">
    <property type="entry name" value="Mannose-6-phosphate receptor binding domain"/>
    <property type="match status" value="1"/>
</dbReference>
<dbReference type="Pfam" id="PF12999">
    <property type="entry name" value="PRKCSH-like"/>
    <property type="match status" value="1"/>
</dbReference>
<dbReference type="InterPro" id="IPR009011">
    <property type="entry name" value="Man6P_isomerase_rcpt-bd_dom_sf"/>
</dbReference>
<feature type="transmembrane region" description="Helical" evidence="5">
    <location>
        <begin position="12"/>
        <end position="36"/>
    </location>
</feature>
<evidence type="ECO:0000256" key="3">
    <source>
        <dbReference type="ARBA" id="ARBA00022824"/>
    </source>
</evidence>
<evidence type="ECO:0000313" key="8">
    <source>
        <dbReference type="Proteomes" id="UP001152320"/>
    </source>
</evidence>
<evidence type="ECO:0000256" key="5">
    <source>
        <dbReference type="SAM" id="Phobius"/>
    </source>
</evidence>
<dbReference type="Pfam" id="PF13015">
    <property type="entry name" value="PRKCSH_1"/>
    <property type="match status" value="1"/>
</dbReference>
<evidence type="ECO:0000256" key="1">
    <source>
        <dbReference type="ARBA" id="ARBA00022387"/>
    </source>
</evidence>
<keyword evidence="5" id="KW-0472">Membrane</keyword>
<dbReference type="Proteomes" id="UP001152320">
    <property type="component" value="Chromosome 22"/>
</dbReference>
<gene>
    <name evidence="7" type="ORF">HOLleu_40146</name>
</gene>